<evidence type="ECO:0000313" key="5">
    <source>
        <dbReference type="Proteomes" id="UP000283762"/>
    </source>
</evidence>
<gene>
    <name evidence="4" type="ORF">DW668_09305</name>
</gene>
<dbReference type="Proteomes" id="UP000283762">
    <property type="component" value="Unassembled WGS sequence"/>
</dbReference>
<keyword evidence="2" id="KW-0812">Transmembrane</keyword>
<accession>A0A414Q444</accession>
<feature type="region of interest" description="Disordered" evidence="1">
    <location>
        <begin position="93"/>
        <end position="210"/>
    </location>
</feature>
<protein>
    <submittedName>
        <fullName evidence="4">Porin family protein</fullName>
    </submittedName>
</protein>
<evidence type="ECO:0000313" key="4">
    <source>
        <dbReference type="EMBL" id="RHF75564.1"/>
    </source>
</evidence>
<dbReference type="Pfam" id="PF13568">
    <property type="entry name" value="OMP_b-brl_2"/>
    <property type="match status" value="1"/>
</dbReference>
<dbReference type="AlphaFoldDB" id="A0A414Q444"/>
<keyword evidence="2" id="KW-0472">Membrane</keyword>
<comment type="caution">
    <text evidence="4">The sequence shown here is derived from an EMBL/GenBank/DDBJ whole genome shotgun (WGS) entry which is preliminary data.</text>
</comment>
<name>A0A414Q444_BACSE</name>
<organism evidence="4 5">
    <name type="scientific">Bacteroides stercoris</name>
    <dbReference type="NCBI Taxonomy" id="46506"/>
    <lineage>
        <taxon>Bacteria</taxon>
        <taxon>Pseudomonadati</taxon>
        <taxon>Bacteroidota</taxon>
        <taxon>Bacteroidia</taxon>
        <taxon>Bacteroidales</taxon>
        <taxon>Bacteroidaceae</taxon>
        <taxon>Bacteroides</taxon>
    </lineage>
</organism>
<reference evidence="4 5" key="1">
    <citation type="submission" date="2018-08" db="EMBL/GenBank/DDBJ databases">
        <title>A genome reference for cultivated species of the human gut microbiota.</title>
        <authorList>
            <person name="Zou Y."/>
            <person name="Xue W."/>
            <person name="Luo G."/>
        </authorList>
    </citation>
    <scope>NUCLEOTIDE SEQUENCE [LARGE SCALE GENOMIC DNA]</scope>
    <source>
        <strain evidence="4 5">AM25-16</strain>
    </source>
</reference>
<feature type="compositionally biased region" description="Basic and acidic residues" evidence="1">
    <location>
        <begin position="180"/>
        <end position="210"/>
    </location>
</feature>
<feature type="compositionally biased region" description="Polar residues" evidence="1">
    <location>
        <begin position="148"/>
        <end position="175"/>
    </location>
</feature>
<proteinExistence type="predicted"/>
<dbReference type="InterPro" id="IPR025665">
    <property type="entry name" value="Beta-barrel_OMP_2"/>
</dbReference>
<dbReference type="RefSeq" id="WP_118207157.1">
    <property type="nucleotide sequence ID" value="NZ_JAASHK010000022.1"/>
</dbReference>
<dbReference type="Gene3D" id="2.40.160.20">
    <property type="match status" value="1"/>
</dbReference>
<feature type="domain" description="Outer membrane protein beta-barrel" evidence="3">
    <location>
        <begin position="288"/>
        <end position="367"/>
    </location>
</feature>
<feature type="compositionally biased region" description="Basic and acidic residues" evidence="1">
    <location>
        <begin position="110"/>
        <end position="120"/>
    </location>
</feature>
<feature type="transmembrane region" description="Helical" evidence="2">
    <location>
        <begin position="56"/>
        <end position="76"/>
    </location>
</feature>
<evidence type="ECO:0000259" key="3">
    <source>
        <dbReference type="Pfam" id="PF13568"/>
    </source>
</evidence>
<dbReference type="SUPFAM" id="SSF56925">
    <property type="entry name" value="OMPA-like"/>
    <property type="match status" value="1"/>
</dbReference>
<dbReference type="EMBL" id="QRHJ01000022">
    <property type="protein sequence ID" value="RHF75564.1"/>
    <property type="molecule type" value="Genomic_DNA"/>
</dbReference>
<keyword evidence="2" id="KW-1133">Transmembrane helix</keyword>
<evidence type="ECO:0000256" key="2">
    <source>
        <dbReference type="SAM" id="Phobius"/>
    </source>
</evidence>
<sequence>MEKRMEDELWMRKIKERLDDYSEPLPVSGWERLEKDLSVSKPPVAGKRRIIPFRRWAVAAAAALLVAVSSVSVWLLQSPVGEEMRNMTAPALAAVPDKLPEQQTPSVRTEITEPDYRAQKQESPADTNRRSLLAQQLNTVDETERETVIQSLGTEPEVQTGNAQEPTAESAQVNQEAAEEERREEERTEKIERRRPSGRDKLHLPVGGAKREQSRGWSVGLAVGNTGGLISGSSISESGLLQNGQNFGVSGGGRVDLTTMSDGIMEVPEGQELVFKDGIPYLQRSSGQVVDIDHKQPLSFGFSVRKGLARGFSVETGLTYTYLASDVKFAGSSETVSQKLHYLGIPLRANWNFVDKKSFIMYVSAGGAMEKCVYGKIGSKNETVKPLQFSVMGAVGAQYNISSRVGIYVEPGVSYFFDDGSDIETIRKENPCNFTLQGGVRLTY</sequence>
<evidence type="ECO:0000256" key="1">
    <source>
        <dbReference type="SAM" id="MobiDB-lite"/>
    </source>
</evidence>
<dbReference type="InterPro" id="IPR011250">
    <property type="entry name" value="OMP/PagP_B-barrel"/>
</dbReference>